<keyword evidence="2" id="KW-1003">Cell membrane</keyword>
<evidence type="ECO:0000256" key="3">
    <source>
        <dbReference type="SAM" id="Phobius"/>
    </source>
</evidence>
<dbReference type="InterPro" id="IPR036259">
    <property type="entry name" value="MFS_trans_sf"/>
</dbReference>
<protein>
    <submittedName>
        <fullName evidence="4">Fucose permease</fullName>
    </submittedName>
</protein>
<evidence type="ECO:0000256" key="2">
    <source>
        <dbReference type="ARBA" id="ARBA00022475"/>
    </source>
</evidence>
<dbReference type="InterPro" id="IPR050375">
    <property type="entry name" value="MFS_TsgA-like"/>
</dbReference>
<dbReference type="EMBL" id="JACHXI010000006">
    <property type="protein sequence ID" value="MBB3103167.1"/>
    <property type="molecule type" value="Genomic_DNA"/>
</dbReference>
<keyword evidence="3" id="KW-0472">Membrane</keyword>
<gene>
    <name evidence="4" type="ORF">FHR87_001562</name>
</gene>
<dbReference type="AlphaFoldDB" id="A0A839T0R9"/>
<keyword evidence="3" id="KW-0812">Transmembrane</keyword>
<organism evidence="4 5">
    <name type="scientific">Azomonas macrocytogenes</name>
    <name type="common">Azotobacter macrocytogenes</name>
    <dbReference type="NCBI Taxonomy" id="69962"/>
    <lineage>
        <taxon>Bacteria</taxon>
        <taxon>Pseudomonadati</taxon>
        <taxon>Pseudomonadota</taxon>
        <taxon>Gammaproteobacteria</taxon>
        <taxon>Pseudomonadales</taxon>
        <taxon>Pseudomonadaceae</taxon>
        <taxon>Azomonas</taxon>
    </lineage>
</organism>
<reference evidence="4 5" key="1">
    <citation type="submission" date="2020-08" db="EMBL/GenBank/DDBJ databases">
        <title>Genomic Encyclopedia of Type Strains, Phase III (KMG-III): the genomes of soil and plant-associated and newly described type strains.</title>
        <authorList>
            <person name="Whitman W."/>
        </authorList>
    </citation>
    <scope>NUCLEOTIDE SEQUENCE [LARGE SCALE GENOMIC DNA]</scope>
    <source>
        <strain evidence="4 5">CECT 4462</strain>
    </source>
</reference>
<evidence type="ECO:0000256" key="1">
    <source>
        <dbReference type="ARBA" id="ARBA00004429"/>
    </source>
</evidence>
<comment type="subcellular location">
    <subcellularLocation>
        <location evidence="1">Cell inner membrane</location>
        <topology evidence="1">Multi-pass membrane protein</topology>
    </subcellularLocation>
</comment>
<evidence type="ECO:0000313" key="4">
    <source>
        <dbReference type="EMBL" id="MBB3103167.1"/>
    </source>
</evidence>
<feature type="transmembrane region" description="Helical" evidence="3">
    <location>
        <begin position="76"/>
        <end position="96"/>
    </location>
</feature>
<accession>A0A839T0R9</accession>
<proteinExistence type="predicted"/>
<sequence length="130" mass="13248">MVGRFIGSLLLRKFAPGKLLACAAAIVIVLIILSANSTGFVAGWSLLAVGLFNSIMFPTIFTLASEGLGERAAEGSGLICCAIVGGAIVPPLTGYAADLTTLAASLAIPAICYAGISGYGWYARRPKVIA</sequence>
<dbReference type="Proteomes" id="UP000549250">
    <property type="component" value="Unassembled WGS sequence"/>
</dbReference>
<feature type="transmembrane region" description="Helical" evidence="3">
    <location>
        <begin position="44"/>
        <end position="64"/>
    </location>
</feature>
<comment type="caution">
    <text evidence="4">The sequence shown here is derived from an EMBL/GenBank/DDBJ whole genome shotgun (WGS) entry which is preliminary data.</text>
</comment>
<dbReference type="PANTHER" id="PTHR43702">
    <property type="entry name" value="L-FUCOSE-PROTON SYMPORTER"/>
    <property type="match status" value="1"/>
</dbReference>
<dbReference type="PANTHER" id="PTHR43702:SF3">
    <property type="entry name" value="PROTEIN TSGA"/>
    <property type="match status" value="1"/>
</dbReference>
<keyword evidence="3" id="KW-1133">Transmembrane helix</keyword>
<feature type="transmembrane region" description="Helical" evidence="3">
    <location>
        <begin position="102"/>
        <end position="122"/>
    </location>
</feature>
<dbReference type="GO" id="GO:0005886">
    <property type="term" value="C:plasma membrane"/>
    <property type="evidence" value="ECO:0007669"/>
    <property type="project" value="UniProtKB-SubCell"/>
</dbReference>
<evidence type="ECO:0000313" key="5">
    <source>
        <dbReference type="Proteomes" id="UP000549250"/>
    </source>
</evidence>
<name>A0A839T0R9_AZOMA</name>
<dbReference type="SUPFAM" id="SSF103473">
    <property type="entry name" value="MFS general substrate transporter"/>
    <property type="match status" value="1"/>
</dbReference>
<dbReference type="Gene3D" id="1.20.1250.20">
    <property type="entry name" value="MFS general substrate transporter like domains"/>
    <property type="match status" value="1"/>
</dbReference>
<keyword evidence="5" id="KW-1185">Reference proteome</keyword>